<feature type="domain" description="HAMP" evidence="6">
    <location>
        <begin position="213"/>
        <end position="265"/>
    </location>
</feature>
<feature type="transmembrane region" description="Helical" evidence="4">
    <location>
        <begin position="191"/>
        <end position="211"/>
    </location>
</feature>
<dbReference type="PRINTS" id="PR00260">
    <property type="entry name" value="CHEMTRNSDUCR"/>
</dbReference>
<feature type="transmembrane region" description="Helical" evidence="4">
    <location>
        <begin position="12"/>
        <end position="35"/>
    </location>
</feature>
<comment type="caution">
    <text evidence="7">The sequence shown here is derived from an EMBL/GenBank/DDBJ whole genome shotgun (WGS) entry which is preliminary data.</text>
</comment>
<dbReference type="Pfam" id="PF12729">
    <property type="entry name" value="4HB_MCP_1"/>
    <property type="match status" value="1"/>
</dbReference>
<keyword evidence="4" id="KW-0812">Transmembrane</keyword>
<accession>A0ABU5ICX8</accession>
<evidence type="ECO:0000256" key="3">
    <source>
        <dbReference type="PROSITE-ProRule" id="PRU00284"/>
    </source>
</evidence>
<dbReference type="InterPro" id="IPR051310">
    <property type="entry name" value="MCP_chemotaxis"/>
</dbReference>
<dbReference type="CDD" id="cd19411">
    <property type="entry name" value="MCP2201-like_sensor"/>
    <property type="match status" value="1"/>
</dbReference>
<keyword evidence="3" id="KW-0807">Transducer</keyword>
<dbReference type="PROSITE" id="PS50111">
    <property type="entry name" value="CHEMOTAXIS_TRANSDUC_2"/>
    <property type="match status" value="1"/>
</dbReference>
<proteinExistence type="inferred from homology"/>
<dbReference type="InterPro" id="IPR004090">
    <property type="entry name" value="Chemotax_Me-accpt_rcpt"/>
</dbReference>
<dbReference type="Pfam" id="PF00672">
    <property type="entry name" value="HAMP"/>
    <property type="match status" value="1"/>
</dbReference>
<keyword evidence="4" id="KW-1133">Transmembrane helix</keyword>
<dbReference type="Pfam" id="PF00015">
    <property type="entry name" value="MCPsignal"/>
    <property type="match status" value="1"/>
</dbReference>
<dbReference type="Gene3D" id="1.10.287.950">
    <property type="entry name" value="Methyl-accepting chemotaxis protein"/>
    <property type="match status" value="1"/>
</dbReference>
<dbReference type="SMART" id="SM00304">
    <property type="entry name" value="HAMP"/>
    <property type="match status" value="1"/>
</dbReference>
<dbReference type="CDD" id="cd06225">
    <property type="entry name" value="HAMP"/>
    <property type="match status" value="1"/>
</dbReference>
<dbReference type="PANTHER" id="PTHR43531:SF14">
    <property type="entry name" value="METHYL-ACCEPTING CHEMOTAXIS PROTEIN I-RELATED"/>
    <property type="match status" value="1"/>
</dbReference>
<evidence type="ECO:0000259" key="6">
    <source>
        <dbReference type="PROSITE" id="PS50885"/>
    </source>
</evidence>
<evidence type="ECO:0000256" key="4">
    <source>
        <dbReference type="SAM" id="Phobius"/>
    </source>
</evidence>
<evidence type="ECO:0000259" key="5">
    <source>
        <dbReference type="PROSITE" id="PS50111"/>
    </source>
</evidence>
<keyword evidence="1" id="KW-0488">Methylation</keyword>
<keyword evidence="8" id="KW-1185">Reference proteome</keyword>
<gene>
    <name evidence="7" type="ORF">SM757_10255</name>
</gene>
<dbReference type="RefSeq" id="WP_322465382.1">
    <property type="nucleotide sequence ID" value="NZ_JAXOJX010000013.1"/>
</dbReference>
<dbReference type="InterPro" id="IPR024478">
    <property type="entry name" value="HlyB_4HB_MCP"/>
</dbReference>
<dbReference type="CDD" id="cd11386">
    <property type="entry name" value="MCP_signal"/>
    <property type="match status" value="1"/>
</dbReference>
<dbReference type="InterPro" id="IPR047347">
    <property type="entry name" value="YvaQ-like_sensor"/>
</dbReference>
<evidence type="ECO:0000313" key="7">
    <source>
        <dbReference type="EMBL" id="MDZ5456949.1"/>
    </source>
</evidence>
<dbReference type="SUPFAM" id="SSF58104">
    <property type="entry name" value="Methyl-accepting chemotaxis protein (MCP) signaling domain"/>
    <property type="match status" value="1"/>
</dbReference>
<dbReference type="PANTHER" id="PTHR43531">
    <property type="entry name" value="PROTEIN ICFG"/>
    <property type="match status" value="1"/>
</dbReference>
<dbReference type="InterPro" id="IPR004089">
    <property type="entry name" value="MCPsignal_dom"/>
</dbReference>
<name>A0ABU5ICX8_9BURK</name>
<organism evidence="7 8">
    <name type="scientific">Azohydromonas lata</name>
    <dbReference type="NCBI Taxonomy" id="45677"/>
    <lineage>
        <taxon>Bacteria</taxon>
        <taxon>Pseudomonadati</taxon>
        <taxon>Pseudomonadota</taxon>
        <taxon>Betaproteobacteria</taxon>
        <taxon>Burkholderiales</taxon>
        <taxon>Sphaerotilaceae</taxon>
        <taxon>Azohydromonas</taxon>
    </lineage>
</organism>
<feature type="domain" description="Methyl-accepting transducer" evidence="5">
    <location>
        <begin position="270"/>
        <end position="499"/>
    </location>
</feature>
<dbReference type="SMART" id="SM00283">
    <property type="entry name" value="MA"/>
    <property type="match status" value="1"/>
</dbReference>
<evidence type="ECO:0000256" key="2">
    <source>
        <dbReference type="ARBA" id="ARBA00029447"/>
    </source>
</evidence>
<comment type="similarity">
    <text evidence="2">Belongs to the methyl-accepting chemotaxis (MCP) protein family.</text>
</comment>
<protein>
    <submittedName>
        <fullName evidence="7">Methyl-accepting chemotaxis protein</fullName>
    </submittedName>
</protein>
<dbReference type="EMBL" id="JAXOJX010000013">
    <property type="protein sequence ID" value="MDZ5456949.1"/>
    <property type="molecule type" value="Genomic_DNA"/>
</dbReference>
<dbReference type="Gene3D" id="6.10.340.10">
    <property type="match status" value="1"/>
</dbReference>
<sequence length="519" mass="54601">MNFLNKLRLGTRLGLGFAVVLALLLVAVGTAVLSLNQADAAARRTVEVDMVTADATATLNTYTRANARRTMELFFARDEAHADKIRQMIAFNKKKVTESLETLERLAYLPEGKALVGKVKEARVAYVGSFGKVSELLAVGRRDEANRLLMDETLPAIDVLQEHVEALHVRQQALVKDSANGLSDSIAASRVLMLAVGAVALLVGMGLAWGLTRSITAPLHQAVQVARTVAAGDLTARIDVRRGDETGELLGALRDMNESLTRIVTQVRHGSESIATGSAQISSGNADLSQRTEQQASNLQETAAAMEQLTSTVKQNADTANMATQLAGSASQAAEQGGEVMGRVVATMEEISTGSRRIADIIGTIDGIAFQTNILALNAAVEAARAGEQGRGFAVVAGEVRSLAQRSAEAAKEIKTLIGQSVEKVEAGSRLVGDAGRSMSDLVTQVKRVSDLINEISSASNEQGQGISQVSEAIAQLDHVTQQNAALVEESAASADSLNQQAAQLLGVVGSFRLNAGAA</sequence>
<evidence type="ECO:0000313" key="8">
    <source>
        <dbReference type="Proteomes" id="UP001293718"/>
    </source>
</evidence>
<keyword evidence="4" id="KW-0472">Membrane</keyword>
<dbReference type="PROSITE" id="PS50885">
    <property type="entry name" value="HAMP"/>
    <property type="match status" value="1"/>
</dbReference>
<reference evidence="7 8" key="1">
    <citation type="submission" date="2023-11" db="EMBL/GenBank/DDBJ databases">
        <title>Draft genome of Azohydromonas lata strain H1 (DSM1123), a polyhydroxyalkanoate producer.</title>
        <authorList>
            <person name="Traversa D."/>
            <person name="D'Addabbo P."/>
            <person name="Pazzani C."/>
            <person name="Manzari C."/>
            <person name="Chiara M."/>
            <person name="Scrascia M."/>
        </authorList>
    </citation>
    <scope>NUCLEOTIDE SEQUENCE [LARGE SCALE GENOMIC DNA]</scope>
    <source>
        <strain evidence="7 8">H1</strain>
    </source>
</reference>
<dbReference type="Proteomes" id="UP001293718">
    <property type="component" value="Unassembled WGS sequence"/>
</dbReference>
<evidence type="ECO:0000256" key="1">
    <source>
        <dbReference type="ARBA" id="ARBA00022481"/>
    </source>
</evidence>
<dbReference type="InterPro" id="IPR003660">
    <property type="entry name" value="HAMP_dom"/>
</dbReference>